<dbReference type="NCBIfam" id="TIGR01460">
    <property type="entry name" value="HAD-SF-IIA"/>
    <property type="match status" value="1"/>
</dbReference>
<gene>
    <name evidence="1" type="ORF">LHA26_06495</name>
</gene>
<dbReference type="InterPro" id="IPR036412">
    <property type="entry name" value="HAD-like_sf"/>
</dbReference>
<evidence type="ECO:0000313" key="2">
    <source>
        <dbReference type="Proteomes" id="UP001056937"/>
    </source>
</evidence>
<evidence type="ECO:0000313" key="1">
    <source>
        <dbReference type="EMBL" id="USI74105.1"/>
    </source>
</evidence>
<dbReference type="PANTHER" id="PTHR19288:SF90">
    <property type="entry name" value="OS08G0542600 PROTEIN"/>
    <property type="match status" value="1"/>
</dbReference>
<keyword evidence="2" id="KW-1185">Reference proteome</keyword>
<dbReference type="Pfam" id="PF13242">
    <property type="entry name" value="Hydrolase_like"/>
    <property type="match status" value="1"/>
</dbReference>
<dbReference type="Proteomes" id="UP001056937">
    <property type="component" value="Chromosome 1"/>
</dbReference>
<dbReference type="EMBL" id="CP084930">
    <property type="protein sequence ID" value="USI74105.1"/>
    <property type="molecule type" value="Genomic_DNA"/>
</dbReference>
<accession>A0ABY4XBM9</accession>
<dbReference type="Gene3D" id="3.40.50.1000">
    <property type="entry name" value="HAD superfamily/HAD-like"/>
    <property type="match status" value="2"/>
</dbReference>
<reference evidence="1" key="1">
    <citation type="journal article" date="2022" name="Toxins">
        <title>Genomic Analysis of Sphingopyxis sp. USTB-05 for Biodegrading Cyanobacterial Hepatotoxins.</title>
        <authorList>
            <person name="Liu C."/>
            <person name="Xu Q."/>
            <person name="Zhao Z."/>
            <person name="Zhang H."/>
            <person name="Liu X."/>
            <person name="Yin C."/>
            <person name="Liu Y."/>
            <person name="Yan H."/>
        </authorList>
    </citation>
    <scope>NUCLEOTIDE SEQUENCE</scope>
    <source>
        <strain evidence="1">NBD5</strain>
    </source>
</reference>
<dbReference type="RefSeq" id="WP_252167911.1">
    <property type="nucleotide sequence ID" value="NZ_CP084930.1"/>
</dbReference>
<sequence>MIRLPEDARLLLCDVWGVVHDGVQAFAGARAALARWRGEGRTVVLVTNAPRPSAPIRRQLARLGVGDAHYDALVSSGDTGVELVRRAGGRAGFIGTRTDHAALTEAGLALVRDGAEALLVCTGLEEDRPDPADYDAELARMRARDTHMLCFNPDRVAYHGTTLDICAGAIAERYEALGGRVTYTGKPFAPIYERACALGAAAAGRAFAPHEVVAIGDAVATDLLGAAGMGYRFLFVTSGIERHAIAEQGEARFLADMRARHALTDFAPLAIVPALD</sequence>
<organism evidence="1 2">
    <name type="scientific">Sphingomonas morindae</name>
    <dbReference type="NCBI Taxonomy" id="1541170"/>
    <lineage>
        <taxon>Bacteria</taxon>
        <taxon>Pseudomonadati</taxon>
        <taxon>Pseudomonadota</taxon>
        <taxon>Alphaproteobacteria</taxon>
        <taxon>Sphingomonadales</taxon>
        <taxon>Sphingomonadaceae</taxon>
        <taxon>Sphingomonas</taxon>
    </lineage>
</organism>
<proteinExistence type="predicted"/>
<dbReference type="NCBIfam" id="TIGR01459">
    <property type="entry name" value="HAD-SF-IIA-hyp4"/>
    <property type="match status" value="1"/>
</dbReference>
<dbReference type="InterPro" id="IPR023214">
    <property type="entry name" value="HAD_sf"/>
</dbReference>
<dbReference type="SUPFAM" id="SSF56784">
    <property type="entry name" value="HAD-like"/>
    <property type="match status" value="1"/>
</dbReference>
<dbReference type="InterPro" id="IPR006356">
    <property type="entry name" value="HAD-SF_hydro_IIA_hyp3"/>
</dbReference>
<dbReference type="GO" id="GO:0016787">
    <property type="term" value="F:hydrolase activity"/>
    <property type="evidence" value="ECO:0007669"/>
    <property type="project" value="UniProtKB-KW"/>
</dbReference>
<protein>
    <submittedName>
        <fullName evidence="1">TIGR01459 family HAD-type hydrolase</fullName>
    </submittedName>
</protein>
<dbReference type="InterPro" id="IPR006357">
    <property type="entry name" value="HAD-SF_hydro_IIA"/>
</dbReference>
<name>A0ABY4XBM9_9SPHN</name>
<keyword evidence="1" id="KW-0378">Hydrolase</keyword>
<dbReference type="Pfam" id="PF13344">
    <property type="entry name" value="Hydrolase_6"/>
    <property type="match status" value="1"/>
</dbReference>
<dbReference type="PANTHER" id="PTHR19288">
    <property type="entry name" value="4-NITROPHENYLPHOSPHATASE-RELATED"/>
    <property type="match status" value="1"/>
</dbReference>